<evidence type="ECO:0000313" key="10">
    <source>
        <dbReference type="EMBL" id="PFG30197.1"/>
    </source>
</evidence>
<comment type="caution">
    <text evidence="10">The sequence shown here is derived from an EMBL/GenBank/DDBJ whole genome shotgun (WGS) entry which is preliminary data.</text>
</comment>
<evidence type="ECO:0000256" key="7">
    <source>
        <dbReference type="ARBA" id="ARBA00023136"/>
    </source>
</evidence>
<proteinExistence type="inferred from homology"/>
<evidence type="ECO:0000256" key="4">
    <source>
        <dbReference type="ARBA" id="ARBA00022475"/>
    </source>
</evidence>
<dbReference type="PROSITE" id="PS50850">
    <property type="entry name" value="MFS"/>
    <property type="match status" value="1"/>
</dbReference>
<feature type="transmembrane region" description="Helical" evidence="8">
    <location>
        <begin position="446"/>
        <end position="464"/>
    </location>
</feature>
<feature type="transmembrane region" description="Helical" evidence="8">
    <location>
        <begin position="408"/>
        <end position="434"/>
    </location>
</feature>
<feature type="transmembrane region" description="Helical" evidence="8">
    <location>
        <begin position="104"/>
        <end position="125"/>
    </location>
</feature>
<dbReference type="EMBL" id="PDJE01000001">
    <property type="protein sequence ID" value="PFG30197.1"/>
    <property type="molecule type" value="Genomic_DNA"/>
</dbReference>
<evidence type="ECO:0000256" key="2">
    <source>
        <dbReference type="ARBA" id="ARBA00008537"/>
    </source>
</evidence>
<feature type="transmembrane region" description="Helical" evidence="8">
    <location>
        <begin position="137"/>
        <end position="155"/>
    </location>
</feature>
<dbReference type="InterPro" id="IPR004638">
    <property type="entry name" value="EmrB-like"/>
</dbReference>
<feature type="transmembrane region" description="Helical" evidence="8">
    <location>
        <begin position="305"/>
        <end position="324"/>
    </location>
</feature>
<feature type="transmembrane region" description="Helical" evidence="8">
    <location>
        <begin position="44"/>
        <end position="68"/>
    </location>
</feature>
<feature type="transmembrane region" description="Helical" evidence="8">
    <location>
        <begin position="161"/>
        <end position="180"/>
    </location>
</feature>
<evidence type="ECO:0000256" key="3">
    <source>
        <dbReference type="ARBA" id="ARBA00022448"/>
    </source>
</evidence>
<evidence type="ECO:0000256" key="6">
    <source>
        <dbReference type="ARBA" id="ARBA00022989"/>
    </source>
</evidence>
<keyword evidence="4" id="KW-1003">Cell membrane</keyword>
<keyword evidence="3" id="KW-0813">Transport</keyword>
<keyword evidence="11" id="KW-1185">Reference proteome</keyword>
<dbReference type="AlphaFoldDB" id="A0A2A9DTT4"/>
<dbReference type="Pfam" id="PF07690">
    <property type="entry name" value="MFS_1"/>
    <property type="match status" value="1"/>
</dbReference>
<dbReference type="PRINTS" id="PR01036">
    <property type="entry name" value="TCRTETB"/>
</dbReference>
<feature type="transmembrane region" description="Helical" evidence="8">
    <location>
        <begin position="268"/>
        <end position="293"/>
    </location>
</feature>
<dbReference type="Gene3D" id="1.20.1720.10">
    <property type="entry name" value="Multidrug resistance protein D"/>
    <property type="match status" value="1"/>
</dbReference>
<gene>
    <name evidence="10" type="ORF">ATJ78_1121</name>
</gene>
<dbReference type="SUPFAM" id="SSF103473">
    <property type="entry name" value="MFS general substrate transporter"/>
    <property type="match status" value="1"/>
</dbReference>
<dbReference type="Gene3D" id="1.20.1250.20">
    <property type="entry name" value="MFS general substrate transporter like domains"/>
    <property type="match status" value="1"/>
</dbReference>
<feature type="transmembrane region" description="Helical" evidence="8">
    <location>
        <begin position="336"/>
        <end position="356"/>
    </location>
</feature>
<organism evidence="10 11">
    <name type="scientific">Paramicrobacterium agarici</name>
    <dbReference type="NCBI Taxonomy" id="630514"/>
    <lineage>
        <taxon>Bacteria</taxon>
        <taxon>Bacillati</taxon>
        <taxon>Actinomycetota</taxon>
        <taxon>Actinomycetes</taxon>
        <taxon>Micrococcales</taxon>
        <taxon>Microbacteriaceae</taxon>
        <taxon>Paramicrobacterium</taxon>
    </lineage>
</organism>
<dbReference type="InterPro" id="IPR011701">
    <property type="entry name" value="MFS"/>
</dbReference>
<dbReference type="PANTHER" id="PTHR42718">
    <property type="entry name" value="MAJOR FACILITATOR SUPERFAMILY MULTIDRUG TRANSPORTER MFSC"/>
    <property type="match status" value="1"/>
</dbReference>
<sequence length="485" mass="50854">MADASPMKVIWLLLGAAFVVILNETIMSVALTDLMRDLEVSARLAQWLTTAFMLTMAVVIPITGFLLQRFTTRQVFIAAMTLFSAGTALAAIAPGFWMLLGARVVQASGTAIMMPLLMTTIMTLVPPASRGKTMGNVSIVMSVAPAVGPTVSGVILDMLGWRWMFILVLPIAVAMLVVGIKFISNVNEPRKLPISIPSIIVSAIGFGSLVYGLSNIGSGDGDNPQGTPAFVWVTIAIGIVALAILVMMQKRLEKSDNALLDTRTFTSVNFSTSVVMMIVAMMGLFGTIVLLPIYLQQALHLEPLVIGLLVLPGGLLMGLMGPVVGRLYDRLGTKPLLIPGTLVVAAVLWTLALTVSETTSPFFILGAHLVLSLGLSLLFTPLFTSSMGSVRPHLYSHASAIVGTVQQVAGAAGTALFVTVMATVSTGLIASGAAKDAAIASGVRGAFLSGAIIFSFAIIGAFLVKKPADEIPDESQPVVETDATV</sequence>
<dbReference type="NCBIfam" id="TIGR00711">
    <property type="entry name" value="efflux_EmrB"/>
    <property type="match status" value="1"/>
</dbReference>
<dbReference type="GO" id="GO:0005886">
    <property type="term" value="C:plasma membrane"/>
    <property type="evidence" value="ECO:0007669"/>
    <property type="project" value="UniProtKB-SubCell"/>
</dbReference>
<name>A0A2A9DTT4_9MICO</name>
<dbReference type="RefSeq" id="WP_098406689.1">
    <property type="nucleotide sequence ID" value="NZ_PDJE01000001.1"/>
</dbReference>
<dbReference type="PANTHER" id="PTHR42718:SF9">
    <property type="entry name" value="MAJOR FACILITATOR SUPERFAMILY MULTIDRUG TRANSPORTER MFSC"/>
    <property type="match status" value="1"/>
</dbReference>
<evidence type="ECO:0000259" key="9">
    <source>
        <dbReference type="PROSITE" id="PS50850"/>
    </source>
</evidence>
<reference evidence="10 11" key="1">
    <citation type="submission" date="2017-10" db="EMBL/GenBank/DDBJ databases">
        <title>Sequencing the genomes of 1000 actinobacteria strains.</title>
        <authorList>
            <person name="Klenk H.-P."/>
        </authorList>
    </citation>
    <scope>NUCLEOTIDE SEQUENCE [LARGE SCALE GENOMIC DNA]</scope>
    <source>
        <strain evidence="10 11">DSM 21798</strain>
    </source>
</reference>
<keyword evidence="5 8" id="KW-0812">Transmembrane</keyword>
<feature type="transmembrane region" description="Helical" evidence="8">
    <location>
        <begin position="229"/>
        <end position="248"/>
    </location>
</feature>
<keyword evidence="7 8" id="KW-0472">Membrane</keyword>
<keyword evidence="6 8" id="KW-1133">Transmembrane helix</keyword>
<dbReference type="Proteomes" id="UP000221369">
    <property type="component" value="Unassembled WGS sequence"/>
</dbReference>
<feature type="transmembrane region" description="Helical" evidence="8">
    <location>
        <begin position="9"/>
        <end position="32"/>
    </location>
</feature>
<feature type="transmembrane region" description="Helical" evidence="8">
    <location>
        <begin position="75"/>
        <end position="98"/>
    </location>
</feature>
<comment type="similarity">
    <text evidence="2">Belongs to the major facilitator superfamily. EmrB family.</text>
</comment>
<feature type="transmembrane region" description="Helical" evidence="8">
    <location>
        <begin position="362"/>
        <end position="387"/>
    </location>
</feature>
<evidence type="ECO:0000256" key="8">
    <source>
        <dbReference type="SAM" id="Phobius"/>
    </source>
</evidence>
<feature type="transmembrane region" description="Helical" evidence="8">
    <location>
        <begin position="192"/>
        <end position="214"/>
    </location>
</feature>
<evidence type="ECO:0000313" key="11">
    <source>
        <dbReference type="Proteomes" id="UP000221369"/>
    </source>
</evidence>
<dbReference type="InterPro" id="IPR036259">
    <property type="entry name" value="MFS_trans_sf"/>
</dbReference>
<dbReference type="InterPro" id="IPR020846">
    <property type="entry name" value="MFS_dom"/>
</dbReference>
<accession>A0A2A9DTT4</accession>
<evidence type="ECO:0000256" key="5">
    <source>
        <dbReference type="ARBA" id="ARBA00022692"/>
    </source>
</evidence>
<evidence type="ECO:0000256" key="1">
    <source>
        <dbReference type="ARBA" id="ARBA00004651"/>
    </source>
</evidence>
<comment type="subcellular location">
    <subcellularLocation>
        <location evidence="1">Cell membrane</location>
        <topology evidence="1">Multi-pass membrane protein</topology>
    </subcellularLocation>
</comment>
<dbReference type="GO" id="GO:0022857">
    <property type="term" value="F:transmembrane transporter activity"/>
    <property type="evidence" value="ECO:0007669"/>
    <property type="project" value="InterPro"/>
</dbReference>
<feature type="domain" description="Major facilitator superfamily (MFS) profile" evidence="9">
    <location>
        <begin position="9"/>
        <end position="469"/>
    </location>
</feature>
<protein>
    <submittedName>
        <fullName evidence="10">DHA2 family lincomycin resistance protein-like MFS transporter</fullName>
    </submittedName>
</protein>